<keyword evidence="1" id="KW-0732">Signal</keyword>
<dbReference type="EMBL" id="JBHLTC010000001">
    <property type="protein sequence ID" value="MFC0622838.1"/>
    <property type="molecule type" value="Genomic_DNA"/>
</dbReference>
<proteinExistence type="predicted"/>
<evidence type="ECO:0008006" key="4">
    <source>
        <dbReference type="Google" id="ProtNLM"/>
    </source>
</evidence>
<feature type="signal peptide" evidence="1">
    <location>
        <begin position="1"/>
        <end position="24"/>
    </location>
</feature>
<evidence type="ECO:0000313" key="3">
    <source>
        <dbReference type="Proteomes" id="UP001589890"/>
    </source>
</evidence>
<protein>
    <recommendedName>
        <fullName evidence="4">Lipoprotein</fullName>
    </recommendedName>
</protein>
<dbReference type="RefSeq" id="WP_380043515.1">
    <property type="nucleotide sequence ID" value="NZ_JBHLTC010000001.1"/>
</dbReference>
<dbReference type="PROSITE" id="PS51257">
    <property type="entry name" value="PROKAR_LIPOPROTEIN"/>
    <property type="match status" value="1"/>
</dbReference>
<evidence type="ECO:0000256" key="1">
    <source>
        <dbReference type="SAM" id="SignalP"/>
    </source>
</evidence>
<reference evidence="2 3" key="1">
    <citation type="submission" date="2024-09" db="EMBL/GenBank/DDBJ databases">
        <authorList>
            <person name="Sun Q."/>
            <person name="Mori K."/>
        </authorList>
    </citation>
    <scope>NUCLEOTIDE SEQUENCE [LARGE SCALE GENOMIC DNA]</scope>
    <source>
        <strain evidence="2 3">CGMCC 1.15906</strain>
    </source>
</reference>
<comment type="caution">
    <text evidence="2">The sequence shown here is derived from an EMBL/GenBank/DDBJ whole genome shotgun (WGS) entry which is preliminary data.</text>
</comment>
<name>A0ABV6QE73_9ACTN</name>
<dbReference type="Proteomes" id="UP001589890">
    <property type="component" value="Unassembled WGS sequence"/>
</dbReference>
<gene>
    <name evidence="2" type="ORF">ACFFGN_02125</name>
</gene>
<accession>A0ABV6QE73</accession>
<evidence type="ECO:0000313" key="2">
    <source>
        <dbReference type="EMBL" id="MFC0622838.1"/>
    </source>
</evidence>
<feature type="chain" id="PRO_5046398058" description="Lipoprotein" evidence="1">
    <location>
        <begin position="25"/>
        <end position="134"/>
    </location>
</feature>
<sequence>MNLKTITTLIATAGLSLTAFTACGDATATTATANSTAASTAAVTKQLTGVYGSHRRGYLVRWADGSKTTYAPIVVTFKRCGVTPVKSKACRHRAKAVYKRLAQLAKTSPVCHEDQPCWDPKYMGNGRGTRGNDW</sequence>
<keyword evidence="3" id="KW-1185">Reference proteome</keyword>
<organism evidence="2 3">
    <name type="scientific">Kribbella deserti</name>
    <dbReference type="NCBI Taxonomy" id="1926257"/>
    <lineage>
        <taxon>Bacteria</taxon>
        <taxon>Bacillati</taxon>
        <taxon>Actinomycetota</taxon>
        <taxon>Actinomycetes</taxon>
        <taxon>Propionibacteriales</taxon>
        <taxon>Kribbellaceae</taxon>
        <taxon>Kribbella</taxon>
    </lineage>
</organism>